<dbReference type="SMART" id="SM00387">
    <property type="entry name" value="HATPase_c"/>
    <property type="match status" value="1"/>
</dbReference>
<feature type="coiled-coil region" evidence="9">
    <location>
        <begin position="455"/>
        <end position="487"/>
    </location>
</feature>
<dbReference type="Proteomes" id="UP000435036">
    <property type="component" value="Unassembled WGS sequence"/>
</dbReference>
<proteinExistence type="predicted"/>
<dbReference type="Gene3D" id="1.20.5.1930">
    <property type="match status" value="1"/>
</dbReference>
<keyword evidence="8 10" id="KW-0472">Membrane</keyword>
<reference evidence="12 13" key="1">
    <citation type="submission" date="2019-12" db="EMBL/GenBank/DDBJ databases">
        <authorList>
            <person name="Dong K."/>
        </authorList>
    </citation>
    <scope>NUCLEOTIDE SEQUENCE [LARGE SCALE GENOMIC DNA]</scope>
    <source>
        <strain evidence="12 13">JCM 31225</strain>
    </source>
</reference>
<evidence type="ECO:0000256" key="7">
    <source>
        <dbReference type="ARBA" id="ARBA00023012"/>
    </source>
</evidence>
<sequence length="753" mass="86118">MQHTTTFVKTSAGLIVLMISLLLLYSPAQGQDLLRKLEKQYHSSQPEHPAHFYLTGKYAQALFFNDQIGEAFDLLTSNIQVAEKRKDSKYAAYLHSVYAISLQLVEEQKEALRHIAKAKSILSNTRDNEIKGYVYYAQGWLKARHFKEGEAVRSFLTALNYLDKAPSSPTLLGRKASVYKELTAIYSNWGELKSQEKYSKLALALATEQQDPAAIFDAYMALGHLNELIFLNDESQTRNRDQAESYYLKALATYQEHEHEIPIPSNLSFVANNLAHLYFRFFPESHRSKAQQYAELAKTQGLASKAYNHVSSAYGIMAEMAIQKKDYTLGKAYLLAALSNMEQAGNQDQHILMSIYESLSQISEAEEKYDEAIGYYKSYITIFKRIYDQDQLQLGKRLEAQYEKGKQEQEVLTLQLEAEKKEQQLRLMEALGMQQKQDLENMKLVQDNQGKELALARMKADKQNQALRLSKLEAENKAQEISNYQQEISFREKINSYFILSFSTILLLFLLLLYAYQQRAKHMKQKEVLHTLALEQERQHSKISTLTALLQGQETERGRLARDLHDGLGGLLSGTKLQLTQLQDPSDDKQQEQLLKTMGHLDLAVEELRRVAHNLMPDLLQKYGLQEALSDYANRMSSDRLDVDVQFLHMQQSLSLDQQLIVYRIIQELVNNAIKHASPSQILIQLVEEKQQYHVTVEDDGCGFNVSQQQKTGSAGLHNIQSRIEFLKGTLQVESVPQQGTSIEFHFPKTTNS</sequence>
<evidence type="ECO:0000256" key="5">
    <source>
        <dbReference type="ARBA" id="ARBA00022777"/>
    </source>
</evidence>
<dbReference type="PANTHER" id="PTHR24421">
    <property type="entry name" value="NITRATE/NITRITE SENSOR PROTEIN NARX-RELATED"/>
    <property type="match status" value="1"/>
</dbReference>
<dbReference type="InterPro" id="IPR050482">
    <property type="entry name" value="Sensor_HK_TwoCompSys"/>
</dbReference>
<dbReference type="RefSeq" id="WP_160367348.1">
    <property type="nucleotide sequence ID" value="NZ_WSQA01000001.1"/>
</dbReference>
<evidence type="ECO:0000313" key="13">
    <source>
        <dbReference type="Proteomes" id="UP000435036"/>
    </source>
</evidence>
<dbReference type="InterPro" id="IPR011990">
    <property type="entry name" value="TPR-like_helical_dom_sf"/>
</dbReference>
<dbReference type="EMBL" id="WSQA01000001">
    <property type="protein sequence ID" value="MVZ60719.1"/>
    <property type="molecule type" value="Genomic_DNA"/>
</dbReference>
<evidence type="ECO:0000256" key="8">
    <source>
        <dbReference type="ARBA" id="ARBA00023136"/>
    </source>
</evidence>
<dbReference type="SUPFAM" id="SSF48452">
    <property type="entry name" value="TPR-like"/>
    <property type="match status" value="1"/>
</dbReference>
<dbReference type="SUPFAM" id="SSF55874">
    <property type="entry name" value="ATPase domain of HSP90 chaperone/DNA topoisomerase II/histidine kinase"/>
    <property type="match status" value="1"/>
</dbReference>
<evidence type="ECO:0000256" key="10">
    <source>
        <dbReference type="SAM" id="Phobius"/>
    </source>
</evidence>
<dbReference type="GO" id="GO:0005886">
    <property type="term" value="C:plasma membrane"/>
    <property type="evidence" value="ECO:0007669"/>
    <property type="project" value="UniProtKB-SubCell"/>
</dbReference>
<evidence type="ECO:0000256" key="6">
    <source>
        <dbReference type="ARBA" id="ARBA00022989"/>
    </source>
</evidence>
<feature type="domain" description="Histidine kinase" evidence="11">
    <location>
        <begin position="559"/>
        <end position="751"/>
    </location>
</feature>
<dbReference type="Pfam" id="PF07730">
    <property type="entry name" value="HisKA_3"/>
    <property type="match status" value="1"/>
</dbReference>
<dbReference type="InterPro" id="IPR005467">
    <property type="entry name" value="His_kinase_dom"/>
</dbReference>
<dbReference type="Gene3D" id="1.25.40.10">
    <property type="entry name" value="Tetratricopeptide repeat domain"/>
    <property type="match status" value="2"/>
</dbReference>
<keyword evidence="13" id="KW-1185">Reference proteome</keyword>
<keyword evidence="9" id="KW-0175">Coiled coil</keyword>
<dbReference type="AlphaFoldDB" id="A0A6N8KVI8"/>
<evidence type="ECO:0000256" key="1">
    <source>
        <dbReference type="ARBA" id="ARBA00004651"/>
    </source>
</evidence>
<keyword evidence="2" id="KW-1003">Cell membrane</keyword>
<dbReference type="CDD" id="cd16917">
    <property type="entry name" value="HATPase_UhpB-NarQ-NarX-like"/>
    <property type="match status" value="1"/>
</dbReference>
<evidence type="ECO:0000256" key="9">
    <source>
        <dbReference type="SAM" id="Coils"/>
    </source>
</evidence>
<name>A0A6N8KVI8_9SPHI</name>
<dbReference type="OrthoDB" id="9778366at2"/>
<gene>
    <name evidence="12" type="ORF">GQF63_01655</name>
</gene>
<dbReference type="Pfam" id="PF02518">
    <property type="entry name" value="HATPase_c"/>
    <property type="match status" value="1"/>
</dbReference>
<keyword evidence="6 10" id="KW-1133">Transmembrane helix</keyword>
<dbReference type="PROSITE" id="PS50109">
    <property type="entry name" value="HIS_KIN"/>
    <property type="match status" value="1"/>
</dbReference>
<feature type="coiled-coil region" evidence="9">
    <location>
        <begin position="402"/>
        <end position="431"/>
    </location>
</feature>
<evidence type="ECO:0000259" key="11">
    <source>
        <dbReference type="PROSITE" id="PS50109"/>
    </source>
</evidence>
<evidence type="ECO:0000313" key="12">
    <source>
        <dbReference type="EMBL" id="MVZ60719.1"/>
    </source>
</evidence>
<dbReference type="PANTHER" id="PTHR24421:SF37">
    <property type="entry name" value="SENSOR HISTIDINE KINASE NARS"/>
    <property type="match status" value="1"/>
</dbReference>
<keyword evidence="3" id="KW-0808">Transferase</keyword>
<protein>
    <submittedName>
        <fullName evidence="12">Sensor histidine kinase</fullName>
    </submittedName>
</protein>
<comment type="subcellular location">
    <subcellularLocation>
        <location evidence="1">Cell membrane</location>
        <topology evidence="1">Multi-pass membrane protein</topology>
    </subcellularLocation>
</comment>
<feature type="transmembrane region" description="Helical" evidence="10">
    <location>
        <begin position="497"/>
        <end position="516"/>
    </location>
</feature>
<accession>A0A6N8KVI8</accession>
<keyword evidence="4 10" id="KW-0812">Transmembrane</keyword>
<keyword evidence="7" id="KW-0902">Two-component regulatory system</keyword>
<evidence type="ECO:0000256" key="4">
    <source>
        <dbReference type="ARBA" id="ARBA00022692"/>
    </source>
</evidence>
<keyword evidence="5 12" id="KW-0418">Kinase</keyword>
<evidence type="ECO:0000256" key="2">
    <source>
        <dbReference type="ARBA" id="ARBA00022475"/>
    </source>
</evidence>
<dbReference type="GO" id="GO:0046983">
    <property type="term" value="F:protein dimerization activity"/>
    <property type="evidence" value="ECO:0007669"/>
    <property type="project" value="InterPro"/>
</dbReference>
<dbReference type="Gene3D" id="3.30.565.10">
    <property type="entry name" value="Histidine kinase-like ATPase, C-terminal domain"/>
    <property type="match status" value="1"/>
</dbReference>
<evidence type="ECO:0000256" key="3">
    <source>
        <dbReference type="ARBA" id="ARBA00022679"/>
    </source>
</evidence>
<organism evidence="12 13">
    <name type="scientific">Sphingobacterium humi</name>
    <dbReference type="NCBI Taxonomy" id="1796905"/>
    <lineage>
        <taxon>Bacteria</taxon>
        <taxon>Pseudomonadati</taxon>
        <taxon>Bacteroidota</taxon>
        <taxon>Sphingobacteriia</taxon>
        <taxon>Sphingobacteriales</taxon>
        <taxon>Sphingobacteriaceae</taxon>
        <taxon>Sphingobacterium</taxon>
    </lineage>
</organism>
<dbReference type="GO" id="GO:0000155">
    <property type="term" value="F:phosphorelay sensor kinase activity"/>
    <property type="evidence" value="ECO:0007669"/>
    <property type="project" value="InterPro"/>
</dbReference>
<dbReference type="InterPro" id="IPR003594">
    <property type="entry name" value="HATPase_dom"/>
</dbReference>
<comment type="caution">
    <text evidence="12">The sequence shown here is derived from an EMBL/GenBank/DDBJ whole genome shotgun (WGS) entry which is preliminary data.</text>
</comment>
<dbReference type="InterPro" id="IPR036890">
    <property type="entry name" value="HATPase_C_sf"/>
</dbReference>
<dbReference type="InterPro" id="IPR011712">
    <property type="entry name" value="Sig_transdc_His_kin_sub3_dim/P"/>
</dbReference>